<name>A0A444U9T9_ACIRT</name>
<dbReference type="AlphaFoldDB" id="A0A444U9T9"/>
<dbReference type="EMBL" id="SCEB01214979">
    <property type="protein sequence ID" value="RXM31928.1"/>
    <property type="molecule type" value="Genomic_DNA"/>
</dbReference>
<sequence length="66" mass="7290">MEKACGTLQGRQCPVDPTAQCLSGEEREADSLADESHQGQGLHGTRFSFQCRLSGCRLGHQWEQRA</sequence>
<accession>A0A444U9T9</accession>
<reference evidence="1 2" key="1">
    <citation type="submission" date="2019-01" db="EMBL/GenBank/DDBJ databases">
        <title>Draft Genome and Complete Hox-Cluster Characterization of the Sterlet Sturgeon (Acipenser ruthenus).</title>
        <authorList>
            <person name="Wei Q."/>
        </authorList>
    </citation>
    <scope>NUCLEOTIDE SEQUENCE [LARGE SCALE GENOMIC DNA]</scope>
    <source>
        <strain evidence="1">WHYD16114868_AA</strain>
        <tissue evidence="1">Blood</tissue>
    </source>
</reference>
<organism evidence="1 2">
    <name type="scientific">Acipenser ruthenus</name>
    <name type="common">Sterlet sturgeon</name>
    <dbReference type="NCBI Taxonomy" id="7906"/>
    <lineage>
        <taxon>Eukaryota</taxon>
        <taxon>Metazoa</taxon>
        <taxon>Chordata</taxon>
        <taxon>Craniata</taxon>
        <taxon>Vertebrata</taxon>
        <taxon>Euteleostomi</taxon>
        <taxon>Actinopterygii</taxon>
        <taxon>Chondrostei</taxon>
        <taxon>Acipenseriformes</taxon>
        <taxon>Acipenseridae</taxon>
        <taxon>Acipenser</taxon>
    </lineage>
</organism>
<evidence type="ECO:0000313" key="1">
    <source>
        <dbReference type="EMBL" id="RXM31928.1"/>
    </source>
</evidence>
<evidence type="ECO:0000313" key="2">
    <source>
        <dbReference type="Proteomes" id="UP000289886"/>
    </source>
</evidence>
<protein>
    <submittedName>
        <fullName evidence="1">Uncharacterized protein</fullName>
    </submittedName>
</protein>
<dbReference type="Proteomes" id="UP000289886">
    <property type="component" value="Unassembled WGS sequence"/>
</dbReference>
<comment type="caution">
    <text evidence="1">The sequence shown here is derived from an EMBL/GenBank/DDBJ whole genome shotgun (WGS) entry which is preliminary data.</text>
</comment>
<keyword evidence="2" id="KW-1185">Reference proteome</keyword>
<proteinExistence type="predicted"/>
<gene>
    <name evidence="1" type="ORF">EOD39_6533</name>
</gene>